<keyword evidence="3 5" id="KW-1133">Transmembrane helix</keyword>
<gene>
    <name evidence="7" type="ORF">N2K84_11335</name>
</gene>
<evidence type="ECO:0000259" key="6">
    <source>
        <dbReference type="Pfam" id="PF01699"/>
    </source>
</evidence>
<sequence>MLLQVLLLVGGFVLLIKGADWLITGASALGKKFNISDLAIGLTIVAFGTSAPELVVNAIASFNDKPDLVFGNVIGSNNINLFVILGITGLITPLAVKSSTAWKEIPISFGAIMVLFVLANDFAFDHSSLLSRIDGLLLMGLFVSFLFYVYKEIKSDVIHADLHLQHLSNLKIALFILIGIGGLVGGGKMVMTGAVEIARMLGVSEKIIGLTIVALGTSLPELMTSVVAALKKNVDIAVGNIIGSNVFNIFLILSVSSLIRPISFQASFNTDLYVLAGGTLFLFLAMFAGGRKQLDRWEAAILLLAYLAYTYLLIRQEVG</sequence>
<feature type="transmembrane region" description="Helical" evidence="5">
    <location>
        <begin position="271"/>
        <end position="290"/>
    </location>
</feature>
<feature type="transmembrane region" description="Helical" evidence="5">
    <location>
        <begin position="170"/>
        <end position="195"/>
    </location>
</feature>
<dbReference type="PANTHER" id="PTHR10846:SF8">
    <property type="entry name" value="INNER MEMBRANE PROTEIN YRBG"/>
    <property type="match status" value="1"/>
</dbReference>
<dbReference type="NCBIfam" id="TIGR00367">
    <property type="entry name" value="calcium/sodium antiporter"/>
    <property type="match status" value="1"/>
</dbReference>
<dbReference type="Gene3D" id="1.20.1420.30">
    <property type="entry name" value="NCX, central ion-binding region"/>
    <property type="match status" value="2"/>
</dbReference>
<evidence type="ECO:0000256" key="5">
    <source>
        <dbReference type="SAM" id="Phobius"/>
    </source>
</evidence>
<comment type="subcellular location">
    <subcellularLocation>
        <location evidence="1">Membrane</location>
        <topology evidence="1">Multi-pass membrane protein</topology>
    </subcellularLocation>
</comment>
<evidence type="ECO:0000256" key="4">
    <source>
        <dbReference type="ARBA" id="ARBA00023136"/>
    </source>
</evidence>
<dbReference type="InterPro" id="IPR004481">
    <property type="entry name" value="K/Na/Ca-exchanger"/>
</dbReference>
<dbReference type="GO" id="GO:0005262">
    <property type="term" value="F:calcium channel activity"/>
    <property type="evidence" value="ECO:0007669"/>
    <property type="project" value="TreeGrafter"/>
</dbReference>
<evidence type="ECO:0000256" key="1">
    <source>
        <dbReference type="ARBA" id="ARBA00004141"/>
    </source>
</evidence>
<evidence type="ECO:0000313" key="7">
    <source>
        <dbReference type="EMBL" id="MCW0483326.1"/>
    </source>
</evidence>
<dbReference type="Proteomes" id="UP001163821">
    <property type="component" value="Unassembled WGS sequence"/>
</dbReference>
<dbReference type="GO" id="GO:0008273">
    <property type="term" value="F:calcium, potassium:sodium antiporter activity"/>
    <property type="evidence" value="ECO:0007669"/>
    <property type="project" value="TreeGrafter"/>
</dbReference>
<dbReference type="InterPro" id="IPR004837">
    <property type="entry name" value="NaCa_Exmemb"/>
</dbReference>
<feature type="domain" description="Sodium/calcium exchanger membrane region" evidence="6">
    <location>
        <begin position="173"/>
        <end position="314"/>
    </location>
</feature>
<keyword evidence="8" id="KW-1185">Reference proteome</keyword>
<dbReference type="InterPro" id="IPR044880">
    <property type="entry name" value="NCX_ion-bd_dom_sf"/>
</dbReference>
<dbReference type="PANTHER" id="PTHR10846">
    <property type="entry name" value="SODIUM/POTASSIUM/CALCIUM EXCHANGER"/>
    <property type="match status" value="1"/>
</dbReference>
<feature type="domain" description="Sodium/calcium exchanger membrane region" evidence="6">
    <location>
        <begin position="5"/>
        <end position="150"/>
    </location>
</feature>
<protein>
    <submittedName>
        <fullName evidence="7">Calcium/sodium antiporter</fullName>
    </submittedName>
</protein>
<feature type="transmembrane region" description="Helical" evidence="5">
    <location>
        <begin position="38"/>
        <end position="60"/>
    </location>
</feature>
<feature type="transmembrane region" description="Helical" evidence="5">
    <location>
        <begin position="81"/>
        <end position="99"/>
    </location>
</feature>
<name>A0AA41Y869_9BACT</name>
<accession>A0AA41Y869</accession>
<feature type="transmembrane region" description="Helical" evidence="5">
    <location>
        <begin position="207"/>
        <end position="230"/>
    </location>
</feature>
<evidence type="ECO:0000256" key="2">
    <source>
        <dbReference type="ARBA" id="ARBA00022692"/>
    </source>
</evidence>
<dbReference type="GO" id="GO:0006874">
    <property type="term" value="P:intracellular calcium ion homeostasis"/>
    <property type="evidence" value="ECO:0007669"/>
    <property type="project" value="TreeGrafter"/>
</dbReference>
<feature type="transmembrane region" description="Helical" evidence="5">
    <location>
        <begin position="133"/>
        <end position="150"/>
    </location>
</feature>
<dbReference type="EMBL" id="JAPAAF010000015">
    <property type="protein sequence ID" value="MCW0483326.1"/>
    <property type="molecule type" value="Genomic_DNA"/>
</dbReference>
<evidence type="ECO:0000313" key="8">
    <source>
        <dbReference type="Proteomes" id="UP001163821"/>
    </source>
</evidence>
<evidence type="ECO:0000256" key="3">
    <source>
        <dbReference type="ARBA" id="ARBA00022989"/>
    </source>
</evidence>
<reference evidence="7" key="1">
    <citation type="submission" date="2022-10" db="EMBL/GenBank/DDBJ databases">
        <title>Gaoshiqiia sediminis gen. nov., sp. nov., isolated from coastal sediment.</title>
        <authorList>
            <person name="Yu W.X."/>
            <person name="Mu D.S."/>
            <person name="Du J.Z."/>
            <person name="Liang Y.Q."/>
        </authorList>
    </citation>
    <scope>NUCLEOTIDE SEQUENCE</scope>
    <source>
        <strain evidence="7">A06</strain>
    </source>
</reference>
<organism evidence="7 8">
    <name type="scientific">Gaoshiqia sediminis</name>
    <dbReference type="NCBI Taxonomy" id="2986998"/>
    <lineage>
        <taxon>Bacteria</taxon>
        <taxon>Pseudomonadati</taxon>
        <taxon>Bacteroidota</taxon>
        <taxon>Bacteroidia</taxon>
        <taxon>Marinilabiliales</taxon>
        <taxon>Prolixibacteraceae</taxon>
        <taxon>Gaoshiqia</taxon>
    </lineage>
</organism>
<dbReference type="RefSeq" id="WP_282591928.1">
    <property type="nucleotide sequence ID" value="NZ_JAPAAF010000015.1"/>
</dbReference>
<dbReference type="AlphaFoldDB" id="A0AA41Y869"/>
<comment type="caution">
    <text evidence="7">The sequence shown here is derived from an EMBL/GenBank/DDBJ whole genome shotgun (WGS) entry which is preliminary data.</text>
</comment>
<proteinExistence type="predicted"/>
<keyword evidence="2 5" id="KW-0812">Transmembrane</keyword>
<dbReference type="Pfam" id="PF01699">
    <property type="entry name" value="Na_Ca_ex"/>
    <property type="match status" value="2"/>
</dbReference>
<dbReference type="GO" id="GO:0005886">
    <property type="term" value="C:plasma membrane"/>
    <property type="evidence" value="ECO:0007669"/>
    <property type="project" value="TreeGrafter"/>
</dbReference>
<feature type="transmembrane region" description="Helical" evidence="5">
    <location>
        <begin position="296"/>
        <end position="314"/>
    </location>
</feature>
<feature type="transmembrane region" description="Helical" evidence="5">
    <location>
        <begin position="236"/>
        <end position="259"/>
    </location>
</feature>
<keyword evidence="4 5" id="KW-0472">Membrane</keyword>